<evidence type="ECO:0000256" key="1">
    <source>
        <dbReference type="SAM" id="Coils"/>
    </source>
</evidence>
<evidence type="ECO:0000313" key="2">
    <source>
        <dbReference type="EMBL" id="QHU03200.1"/>
    </source>
</evidence>
<dbReference type="EMBL" id="MN740371">
    <property type="protein sequence ID" value="QHU03200.1"/>
    <property type="molecule type" value="Genomic_DNA"/>
</dbReference>
<keyword evidence="1" id="KW-0175">Coiled coil</keyword>
<protein>
    <submittedName>
        <fullName evidence="2">Uncharacterized protein</fullName>
    </submittedName>
</protein>
<proteinExistence type="predicted"/>
<name>A0A6C0JED6_9ZZZZ</name>
<sequence>MQNSLMINISSDESKLMMQRGAFNMTYETLALFYNTTVNEAKEKIYHVARKLKQNGATIKNIQSMLKLTNDEVEGELTNKSINNHELMILRLQNENTNLRLALAEKKINDLQKIIENMK</sequence>
<organism evidence="2">
    <name type="scientific">viral metagenome</name>
    <dbReference type="NCBI Taxonomy" id="1070528"/>
    <lineage>
        <taxon>unclassified sequences</taxon>
        <taxon>metagenomes</taxon>
        <taxon>organismal metagenomes</taxon>
    </lineage>
</organism>
<feature type="coiled-coil region" evidence="1">
    <location>
        <begin position="82"/>
        <end position="114"/>
    </location>
</feature>
<reference evidence="2" key="1">
    <citation type="journal article" date="2020" name="Nature">
        <title>Giant virus diversity and host interactions through global metagenomics.</title>
        <authorList>
            <person name="Schulz F."/>
            <person name="Roux S."/>
            <person name="Paez-Espino D."/>
            <person name="Jungbluth S."/>
            <person name="Walsh D.A."/>
            <person name="Denef V.J."/>
            <person name="McMahon K.D."/>
            <person name="Konstantinidis K.T."/>
            <person name="Eloe-Fadrosh E.A."/>
            <person name="Kyrpides N.C."/>
            <person name="Woyke T."/>
        </authorList>
    </citation>
    <scope>NUCLEOTIDE SEQUENCE</scope>
    <source>
        <strain evidence="2">GVMAG-M-3300025890-48</strain>
    </source>
</reference>
<dbReference type="AlphaFoldDB" id="A0A6C0JED6"/>
<accession>A0A6C0JED6</accession>